<proteinExistence type="predicted"/>
<dbReference type="EMBL" id="WQMT02000002">
    <property type="protein sequence ID" value="KAG9225720.1"/>
    <property type="molecule type" value="Genomic_DNA"/>
</dbReference>
<reference evidence="1 2" key="1">
    <citation type="journal article" date="2021" name="Appl. Environ. Microbiol.">
        <title>Genetic linkage and physical mapping for an oyster mushroom Pleurotus cornucopiae and QTL analysis for the trait cap color.</title>
        <authorList>
            <person name="Zhang Y."/>
            <person name="Gao W."/>
            <person name="Sonnenberg A."/>
            <person name="Chen Q."/>
            <person name="Zhang J."/>
            <person name="Huang C."/>
        </authorList>
    </citation>
    <scope>NUCLEOTIDE SEQUENCE [LARGE SCALE GENOMIC DNA]</scope>
    <source>
        <strain evidence="1">CCMSSC00406</strain>
    </source>
</reference>
<dbReference type="Proteomes" id="UP000824881">
    <property type="component" value="Unassembled WGS sequence"/>
</dbReference>
<accession>A0ACB7J6T6</accession>
<comment type="caution">
    <text evidence="1">The sequence shown here is derived from an EMBL/GenBank/DDBJ whole genome shotgun (WGS) entry which is preliminary data.</text>
</comment>
<organism evidence="1 2">
    <name type="scientific">Pleurotus cornucopiae</name>
    <name type="common">Cornucopia mushroom</name>
    <dbReference type="NCBI Taxonomy" id="5321"/>
    <lineage>
        <taxon>Eukaryota</taxon>
        <taxon>Fungi</taxon>
        <taxon>Dikarya</taxon>
        <taxon>Basidiomycota</taxon>
        <taxon>Agaricomycotina</taxon>
        <taxon>Agaricomycetes</taxon>
        <taxon>Agaricomycetidae</taxon>
        <taxon>Agaricales</taxon>
        <taxon>Pleurotineae</taxon>
        <taxon>Pleurotaceae</taxon>
        <taxon>Pleurotus</taxon>
    </lineage>
</organism>
<sequence>MFVVRVFWGVLCWGVVNARPSSRLPRFPVYPVRRVSPFDAFVVQLAYASGATPANQGRIPPNAQRPPQLSTLDLAQYPDIQTPRRPNEMGNIAQRPNAPANRADWGGSSGLRDMGEGYGIWGREGGYGRRRARNLDGQTGSANTHADTKGGRREEGEGGNEMK</sequence>
<name>A0ACB7J6T6_PLECO</name>
<evidence type="ECO:0000313" key="1">
    <source>
        <dbReference type="EMBL" id="KAG9225720.1"/>
    </source>
</evidence>
<protein>
    <submittedName>
        <fullName evidence="1">Uncharacterized protein</fullName>
    </submittedName>
</protein>
<evidence type="ECO:0000313" key="2">
    <source>
        <dbReference type="Proteomes" id="UP000824881"/>
    </source>
</evidence>
<gene>
    <name evidence="1" type="ORF">CCMSSC00406_0009317</name>
</gene>
<keyword evidence="2" id="KW-1185">Reference proteome</keyword>